<dbReference type="PANTHER" id="PTHR47432">
    <property type="entry name" value="CELL WALL ASSEMBLY REGULATOR SMI1"/>
    <property type="match status" value="1"/>
</dbReference>
<feature type="domain" description="Knr4/Smi1-like" evidence="2">
    <location>
        <begin position="2"/>
        <end position="133"/>
    </location>
</feature>
<proteinExistence type="predicted"/>
<feature type="compositionally biased region" description="Gly residues" evidence="1">
    <location>
        <begin position="180"/>
        <end position="196"/>
    </location>
</feature>
<dbReference type="STRING" id="1314781.A0A165ZNP0"/>
<feature type="compositionally biased region" description="Basic and acidic residues" evidence="1">
    <location>
        <begin position="282"/>
        <end position="291"/>
    </location>
</feature>
<keyword evidence="4" id="KW-1185">Reference proteome</keyword>
<dbReference type="EMBL" id="KV426225">
    <property type="protein sequence ID" value="KZV84429.1"/>
    <property type="molecule type" value="Genomic_DNA"/>
</dbReference>
<evidence type="ECO:0000313" key="3">
    <source>
        <dbReference type="EMBL" id="KZV84429.1"/>
    </source>
</evidence>
<accession>A0A165ZNP0</accession>
<gene>
    <name evidence="3" type="ORF">EXIGLDRAFT_655021</name>
</gene>
<name>A0A165ZNP0_EXIGL</name>
<dbReference type="OrthoDB" id="2305498at2759"/>
<dbReference type="AlphaFoldDB" id="A0A165ZNP0"/>
<dbReference type="InterPro" id="IPR037883">
    <property type="entry name" value="Knr4/Smi1-like_sf"/>
</dbReference>
<dbReference type="GO" id="GO:0043332">
    <property type="term" value="C:mating projection tip"/>
    <property type="evidence" value="ECO:0007669"/>
    <property type="project" value="TreeGrafter"/>
</dbReference>
<organism evidence="3 4">
    <name type="scientific">Exidia glandulosa HHB12029</name>
    <dbReference type="NCBI Taxonomy" id="1314781"/>
    <lineage>
        <taxon>Eukaryota</taxon>
        <taxon>Fungi</taxon>
        <taxon>Dikarya</taxon>
        <taxon>Basidiomycota</taxon>
        <taxon>Agaricomycotina</taxon>
        <taxon>Agaricomycetes</taxon>
        <taxon>Auriculariales</taxon>
        <taxon>Exidiaceae</taxon>
        <taxon>Exidia</taxon>
    </lineage>
</organism>
<dbReference type="InterPro" id="IPR051873">
    <property type="entry name" value="KNR4/SMI1_regulator"/>
</dbReference>
<dbReference type="Proteomes" id="UP000077266">
    <property type="component" value="Unassembled WGS sequence"/>
</dbReference>
<dbReference type="GO" id="GO:0070880">
    <property type="term" value="P:fungal-type cell wall beta-glucan biosynthetic process"/>
    <property type="evidence" value="ECO:0007669"/>
    <property type="project" value="TreeGrafter"/>
</dbReference>
<feature type="region of interest" description="Disordered" evidence="1">
    <location>
        <begin position="159"/>
        <end position="196"/>
    </location>
</feature>
<dbReference type="PANTHER" id="PTHR47432:SF1">
    <property type="entry name" value="CELL WALL ASSEMBLY REGULATOR SMI1"/>
    <property type="match status" value="1"/>
</dbReference>
<sequence>MEIEAQMGLQLPPAVRDSYLVVDGQEAESAAGCNEGLFFGLTLLPLDDVLEEWRFWRGVDDDPATGANPRLREIMDSLPAGWIRKEYSQRGWIPLVTDKAGNYMGVDLSPGESGQPGQVIIFGRDFDTKVVVFRGEGPAGWARWLASFADELEATEGFELGKSDDTSDGSEDGVGYESYYGGGGTTHKGDGGGDSGVSGMRLTGEYRGWSVLEAWADRSVRRWQEAGVIPPDEPEGAAPKSDAANEPQVDGATEPTLIPTVSVDLAPVSPTDTVTPSASTSRRAERYEQRPKSLSKMP</sequence>
<dbReference type="InterPro" id="IPR018958">
    <property type="entry name" value="Knr4/Smi1-like_dom"/>
</dbReference>
<dbReference type="InParanoid" id="A0A165ZNP0"/>
<feature type="non-terminal residue" evidence="3">
    <location>
        <position position="298"/>
    </location>
</feature>
<evidence type="ECO:0000256" key="1">
    <source>
        <dbReference type="SAM" id="MobiDB-lite"/>
    </source>
</evidence>
<dbReference type="Pfam" id="PF09346">
    <property type="entry name" value="SMI1_KNR4"/>
    <property type="match status" value="1"/>
</dbReference>
<dbReference type="SUPFAM" id="SSF160631">
    <property type="entry name" value="SMI1/KNR4-like"/>
    <property type="match status" value="1"/>
</dbReference>
<reference evidence="3 4" key="1">
    <citation type="journal article" date="2016" name="Mol. Biol. Evol.">
        <title>Comparative Genomics of Early-Diverging Mushroom-Forming Fungi Provides Insights into the Origins of Lignocellulose Decay Capabilities.</title>
        <authorList>
            <person name="Nagy L.G."/>
            <person name="Riley R."/>
            <person name="Tritt A."/>
            <person name="Adam C."/>
            <person name="Daum C."/>
            <person name="Floudas D."/>
            <person name="Sun H."/>
            <person name="Yadav J.S."/>
            <person name="Pangilinan J."/>
            <person name="Larsson K.H."/>
            <person name="Matsuura K."/>
            <person name="Barry K."/>
            <person name="Labutti K."/>
            <person name="Kuo R."/>
            <person name="Ohm R.A."/>
            <person name="Bhattacharya S.S."/>
            <person name="Shirouzu T."/>
            <person name="Yoshinaga Y."/>
            <person name="Martin F.M."/>
            <person name="Grigoriev I.V."/>
            <person name="Hibbett D.S."/>
        </authorList>
    </citation>
    <scope>NUCLEOTIDE SEQUENCE [LARGE SCALE GENOMIC DNA]</scope>
    <source>
        <strain evidence="3 4">HHB12029</strain>
    </source>
</reference>
<feature type="region of interest" description="Disordered" evidence="1">
    <location>
        <begin position="227"/>
        <end position="298"/>
    </location>
</feature>
<evidence type="ECO:0000259" key="2">
    <source>
        <dbReference type="Pfam" id="PF09346"/>
    </source>
</evidence>
<evidence type="ECO:0000313" key="4">
    <source>
        <dbReference type="Proteomes" id="UP000077266"/>
    </source>
</evidence>
<feature type="compositionally biased region" description="Polar residues" evidence="1">
    <location>
        <begin position="270"/>
        <end position="281"/>
    </location>
</feature>
<protein>
    <recommendedName>
        <fullName evidence="2">Knr4/Smi1-like domain-containing protein</fullName>
    </recommendedName>
</protein>